<evidence type="ECO:0000313" key="2">
    <source>
        <dbReference type="Proteomes" id="UP000297555"/>
    </source>
</evidence>
<dbReference type="InterPro" id="IPR006498">
    <property type="entry name" value="Tail_tube"/>
</dbReference>
<dbReference type="RefSeq" id="WP_134827455.1">
    <property type="nucleotide sequence ID" value="NZ_SPDQ01000018.1"/>
</dbReference>
<accession>A0A4Y8VEF2</accession>
<name>A0A4Y8VEF2_9PSED</name>
<comment type="caution">
    <text evidence="1">The sequence shown here is derived from an EMBL/GenBank/DDBJ whole genome shotgun (WGS) entry which is preliminary data.</text>
</comment>
<organism evidence="1 2">
    <name type="scientific">Pseudomonas kribbensis</name>
    <dbReference type="NCBI Taxonomy" id="1628086"/>
    <lineage>
        <taxon>Bacteria</taxon>
        <taxon>Pseudomonadati</taxon>
        <taxon>Pseudomonadota</taxon>
        <taxon>Gammaproteobacteria</taxon>
        <taxon>Pseudomonadales</taxon>
        <taxon>Pseudomonadaceae</taxon>
        <taxon>Pseudomonas</taxon>
    </lineage>
</organism>
<dbReference type="EMBL" id="SPDQ01000018">
    <property type="protein sequence ID" value="TFH79222.1"/>
    <property type="molecule type" value="Genomic_DNA"/>
</dbReference>
<proteinExistence type="predicted"/>
<dbReference type="OrthoDB" id="8900117at2"/>
<evidence type="ECO:0000313" key="1">
    <source>
        <dbReference type="EMBL" id="TFH79222.1"/>
    </source>
</evidence>
<dbReference type="Proteomes" id="UP000297555">
    <property type="component" value="Unassembled WGS sequence"/>
</dbReference>
<sequence length="97" mass="10763">MFKPGLHTASCGTTLNFTQSDLTATVGNHNPCDPSKYETPLSATYLRQMINGEEVVLLDYLANIFWVNGEDQLRRYRKDIGQAKTQCSIAEGITHGV</sequence>
<protein>
    <submittedName>
        <fullName evidence="1">Uncharacterized protein</fullName>
    </submittedName>
</protein>
<dbReference type="Pfam" id="PF04985">
    <property type="entry name" value="Phage_tube"/>
    <property type="match status" value="1"/>
</dbReference>
<gene>
    <name evidence="1" type="ORF">E4J90_17785</name>
</gene>
<reference evidence="1 2" key="1">
    <citation type="submission" date="2019-03" db="EMBL/GenBank/DDBJ databases">
        <title>Draft genome sequence of humic substances-degrading Pseudomonas kribbensis CHA-19 from forest soil.</title>
        <authorList>
            <person name="Kim D."/>
        </authorList>
    </citation>
    <scope>NUCLEOTIDE SEQUENCE [LARGE SCALE GENOMIC DNA]</scope>
    <source>
        <strain evidence="1 2">CHA-19</strain>
    </source>
</reference>
<dbReference type="AlphaFoldDB" id="A0A4Y8VEF2"/>